<comment type="similarity">
    <text evidence="7 8">Belongs to the drug/metabolite transporter (DMT) superfamily. Small multidrug resistance (SMR) (TC 2.A.7.1) family.</text>
</comment>
<gene>
    <name evidence="10" type="ORF">ISS99_11595</name>
</gene>
<evidence type="ECO:0000313" key="10">
    <source>
        <dbReference type="EMBL" id="MBM7130175.1"/>
    </source>
</evidence>
<dbReference type="Proteomes" id="UP001430193">
    <property type="component" value="Unassembled WGS sequence"/>
</dbReference>
<comment type="subcellular location">
    <subcellularLocation>
        <location evidence="1 8">Cell membrane</location>
        <topology evidence="1 8">Multi-pass membrane protein</topology>
    </subcellularLocation>
</comment>
<dbReference type="PANTHER" id="PTHR30561">
    <property type="entry name" value="SMR FAMILY PROTON-DEPENDENT DRUG EFFLUX TRANSPORTER SUGE"/>
    <property type="match status" value="1"/>
</dbReference>
<keyword evidence="5 9" id="KW-1133">Transmembrane helix</keyword>
<keyword evidence="3" id="KW-1003">Cell membrane</keyword>
<evidence type="ECO:0000256" key="1">
    <source>
        <dbReference type="ARBA" id="ARBA00004651"/>
    </source>
</evidence>
<evidence type="ECO:0000256" key="5">
    <source>
        <dbReference type="ARBA" id="ARBA00022989"/>
    </source>
</evidence>
<feature type="transmembrane region" description="Helical" evidence="9">
    <location>
        <begin position="59"/>
        <end position="79"/>
    </location>
</feature>
<keyword evidence="11" id="KW-1185">Reference proteome</keyword>
<evidence type="ECO:0000256" key="6">
    <source>
        <dbReference type="ARBA" id="ARBA00023136"/>
    </source>
</evidence>
<evidence type="ECO:0000256" key="4">
    <source>
        <dbReference type="ARBA" id="ARBA00022692"/>
    </source>
</evidence>
<evidence type="ECO:0000256" key="7">
    <source>
        <dbReference type="ARBA" id="ARBA00038032"/>
    </source>
</evidence>
<keyword evidence="2" id="KW-0813">Transport</keyword>
<dbReference type="InterPro" id="IPR037185">
    <property type="entry name" value="EmrE-like"/>
</dbReference>
<evidence type="ECO:0000256" key="9">
    <source>
        <dbReference type="SAM" id="Phobius"/>
    </source>
</evidence>
<organism evidence="10 11">
    <name type="scientific">Dyella mobilis</name>
    <dbReference type="NCBI Taxonomy" id="1849582"/>
    <lineage>
        <taxon>Bacteria</taxon>
        <taxon>Pseudomonadati</taxon>
        <taxon>Pseudomonadota</taxon>
        <taxon>Gammaproteobacteria</taxon>
        <taxon>Lysobacterales</taxon>
        <taxon>Rhodanobacteraceae</taxon>
        <taxon>Dyella</taxon>
    </lineage>
</organism>
<protein>
    <submittedName>
        <fullName evidence="10">Multidrug efflux SMR transporter</fullName>
    </submittedName>
</protein>
<proteinExistence type="inferred from homology"/>
<feature type="transmembrane region" description="Helical" evidence="9">
    <location>
        <begin position="85"/>
        <end position="104"/>
    </location>
</feature>
<dbReference type="Gene3D" id="1.10.3730.20">
    <property type="match status" value="1"/>
</dbReference>
<evidence type="ECO:0000256" key="2">
    <source>
        <dbReference type="ARBA" id="ARBA00022448"/>
    </source>
</evidence>
<feature type="transmembrane region" description="Helical" evidence="9">
    <location>
        <begin position="27"/>
        <end position="47"/>
    </location>
</feature>
<evidence type="ECO:0000256" key="8">
    <source>
        <dbReference type="RuleBase" id="RU003942"/>
    </source>
</evidence>
<dbReference type="Pfam" id="PF00893">
    <property type="entry name" value="Multi_Drug_Res"/>
    <property type="match status" value="1"/>
</dbReference>
<reference evidence="10" key="1">
    <citation type="submission" date="2020-10" db="EMBL/GenBank/DDBJ databases">
        <title>Phylogeny of dyella-like bacteria.</title>
        <authorList>
            <person name="Fu J."/>
        </authorList>
    </citation>
    <scope>NUCLEOTIDE SEQUENCE</scope>
    <source>
        <strain evidence="10">DHON07</strain>
    </source>
</reference>
<comment type="caution">
    <text evidence="10">The sequence shown here is derived from an EMBL/GenBank/DDBJ whole genome shotgun (WGS) entry which is preliminary data.</text>
</comment>
<dbReference type="EMBL" id="JADIKF010000039">
    <property type="protein sequence ID" value="MBM7130175.1"/>
    <property type="molecule type" value="Genomic_DNA"/>
</dbReference>
<keyword evidence="6 9" id="KW-0472">Membrane</keyword>
<dbReference type="RefSeq" id="WP_204631782.1">
    <property type="nucleotide sequence ID" value="NZ_BSOC01000002.1"/>
</dbReference>
<evidence type="ECO:0000256" key="3">
    <source>
        <dbReference type="ARBA" id="ARBA00022475"/>
    </source>
</evidence>
<accession>A0ABS2KGL1</accession>
<dbReference type="SUPFAM" id="SSF103481">
    <property type="entry name" value="Multidrug resistance efflux transporter EmrE"/>
    <property type="match status" value="1"/>
</dbReference>
<keyword evidence="4 8" id="KW-0812">Transmembrane</keyword>
<dbReference type="PANTHER" id="PTHR30561:SF1">
    <property type="entry name" value="MULTIDRUG TRANSPORTER EMRE"/>
    <property type="match status" value="1"/>
</dbReference>
<name>A0ABS2KGL1_9GAMM</name>
<evidence type="ECO:0000313" key="11">
    <source>
        <dbReference type="Proteomes" id="UP001430193"/>
    </source>
</evidence>
<sequence length="110" mass="11271">MNSWLTLGLAIVAEVIATSALKASNGFSNLVPSIVVIVGYGVAFFCLSMTLRQMPLGVAYAVWSGAGTALVALIGVVLYQQKLDLPAIAGIGLIVAGVLVLNLLSKSSAH</sequence>
<dbReference type="InterPro" id="IPR045324">
    <property type="entry name" value="Small_multidrug_res"/>
</dbReference>
<dbReference type="InterPro" id="IPR000390">
    <property type="entry name" value="Small_drug/metabolite_transptr"/>
</dbReference>